<reference evidence="2 3" key="1">
    <citation type="submission" date="2020-02" db="EMBL/GenBank/DDBJ databases">
        <authorList>
            <person name="Babadi Z.K."/>
            <person name="Risdian C."/>
            <person name="Ebrahimipour G.H."/>
            <person name="Wink J."/>
        </authorList>
    </citation>
    <scope>NUCLEOTIDE SEQUENCE [LARGE SCALE GENOMIC DNA]</scope>
    <source>
        <strain evidence="2 3">ZKHCc1 1396</strain>
    </source>
</reference>
<dbReference type="Proteomes" id="UP001516472">
    <property type="component" value="Unassembled WGS sequence"/>
</dbReference>
<keyword evidence="3" id="KW-1185">Reference proteome</keyword>
<sequence length="156" mass="16218">MAIAVLPPAGMCQLMDHGLGSALLGQGELAPVKLRLGFATGLGALEDEPSDGALASLAIIPALLLDVVTALHEHTTALELNAFPEAGVVDVLRRRMTVLDRWDCSALGVAHGRAGWSRGRAGRQQQQGKPDAGDSVGSGCQAQDSAPSFWVVSVRQ</sequence>
<accession>A0ABR9PNA9</accession>
<evidence type="ECO:0000313" key="2">
    <source>
        <dbReference type="EMBL" id="MBE4749349.1"/>
    </source>
</evidence>
<protein>
    <submittedName>
        <fullName evidence="2">Uncharacterized protein</fullName>
    </submittedName>
</protein>
<proteinExistence type="predicted"/>
<feature type="compositionally biased region" description="Low complexity" evidence="1">
    <location>
        <begin position="117"/>
        <end position="128"/>
    </location>
</feature>
<comment type="caution">
    <text evidence="2">The sequence shown here is derived from an EMBL/GenBank/DDBJ whole genome shotgun (WGS) entry which is preliminary data.</text>
</comment>
<feature type="region of interest" description="Disordered" evidence="1">
    <location>
        <begin position="117"/>
        <end position="145"/>
    </location>
</feature>
<gene>
    <name evidence="2" type="ORF">G4177_14370</name>
</gene>
<evidence type="ECO:0000256" key="1">
    <source>
        <dbReference type="SAM" id="MobiDB-lite"/>
    </source>
</evidence>
<dbReference type="EMBL" id="JAAIYO010000003">
    <property type="protein sequence ID" value="MBE4749349.1"/>
    <property type="molecule type" value="Genomic_DNA"/>
</dbReference>
<name>A0ABR9PNA9_9BACT</name>
<organism evidence="2 3">
    <name type="scientific">Corallococcus soli</name>
    <dbReference type="NCBI Taxonomy" id="2710757"/>
    <lineage>
        <taxon>Bacteria</taxon>
        <taxon>Pseudomonadati</taxon>
        <taxon>Myxococcota</taxon>
        <taxon>Myxococcia</taxon>
        <taxon>Myxococcales</taxon>
        <taxon>Cystobacterineae</taxon>
        <taxon>Myxococcaceae</taxon>
        <taxon>Corallococcus</taxon>
    </lineage>
</organism>
<evidence type="ECO:0000313" key="3">
    <source>
        <dbReference type="Proteomes" id="UP001516472"/>
    </source>
</evidence>
<dbReference type="RefSeq" id="WP_193348726.1">
    <property type="nucleotide sequence ID" value="NZ_CBCSIP010000193.1"/>
</dbReference>